<evidence type="ECO:0000313" key="1">
    <source>
        <dbReference type="EMBL" id="MBB5225923.1"/>
    </source>
</evidence>
<evidence type="ECO:0000313" key="2">
    <source>
        <dbReference type="Proteomes" id="UP000518887"/>
    </source>
</evidence>
<comment type="caution">
    <text evidence="1">The sequence shown here is derived from an EMBL/GenBank/DDBJ whole genome shotgun (WGS) entry which is preliminary data.</text>
</comment>
<dbReference type="Proteomes" id="UP000518887">
    <property type="component" value="Unassembled WGS sequence"/>
</dbReference>
<proteinExistence type="predicted"/>
<reference evidence="1 2" key="1">
    <citation type="submission" date="2020-08" db="EMBL/GenBank/DDBJ databases">
        <title>Genomic Encyclopedia of Type Strains, Phase IV (KMG-IV): sequencing the most valuable type-strain genomes for metagenomic binning, comparative biology and taxonomic classification.</title>
        <authorList>
            <person name="Goeker M."/>
        </authorList>
    </citation>
    <scope>NUCLEOTIDE SEQUENCE [LARGE SCALE GENOMIC DNA]</scope>
    <source>
        <strain evidence="1 2">DSM 103462</strain>
    </source>
</reference>
<gene>
    <name evidence="1" type="ORF">HNP76_001291</name>
</gene>
<dbReference type="AlphaFoldDB" id="A0A7W8G8Q1"/>
<dbReference type="RefSeq" id="WP_184658699.1">
    <property type="nucleotide sequence ID" value="NZ_CP031518.1"/>
</dbReference>
<organism evidence="1 2">
    <name type="scientific">Treponema ruminis</name>
    <dbReference type="NCBI Taxonomy" id="744515"/>
    <lineage>
        <taxon>Bacteria</taxon>
        <taxon>Pseudomonadati</taxon>
        <taxon>Spirochaetota</taxon>
        <taxon>Spirochaetia</taxon>
        <taxon>Spirochaetales</taxon>
        <taxon>Treponemataceae</taxon>
        <taxon>Treponema</taxon>
    </lineage>
</organism>
<protein>
    <submittedName>
        <fullName evidence="1">Uncharacterized protein</fullName>
    </submittedName>
</protein>
<name>A0A7W8G8Q1_9SPIR</name>
<sequence length="244" mass="29019">MESIRILQDTYEKLYAITPKLGNLLETEFSQLNQVDWRDYYVDSFLQKKKVFKKEWNHLYEIDSYYLLELLKENWNLFREKSDSNFFNLDNFNLFVNRRNKVSIISIRNEVAHPEYWDYDIETYRAWKKSLDKAAFELGSDMSELLYELHKPEKDKMLSYILDNTTNITLKSEKLSDDIRNSVLKTKSIMEQQTTAAGIIAFFSDALKSLRGQQVVAELKKLGLPLFEDIKDEVFDMYYGIDKD</sequence>
<dbReference type="EMBL" id="JACHFQ010000004">
    <property type="protein sequence ID" value="MBB5225923.1"/>
    <property type="molecule type" value="Genomic_DNA"/>
</dbReference>
<keyword evidence="2" id="KW-1185">Reference proteome</keyword>
<accession>A0A7W8G8Q1</accession>